<protein>
    <submittedName>
        <fullName evidence="1">Uncharacterized protein</fullName>
    </submittedName>
</protein>
<proteinExistence type="predicted"/>
<name>A0A5D3B9A2_CUCMM</name>
<dbReference type="EMBL" id="SSTD01020087">
    <property type="protein sequence ID" value="TYJ95707.1"/>
    <property type="molecule type" value="Genomic_DNA"/>
</dbReference>
<organism evidence="1 2">
    <name type="scientific">Cucumis melo var. makuwa</name>
    <name type="common">Oriental melon</name>
    <dbReference type="NCBI Taxonomy" id="1194695"/>
    <lineage>
        <taxon>Eukaryota</taxon>
        <taxon>Viridiplantae</taxon>
        <taxon>Streptophyta</taxon>
        <taxon>Embryophyta</taxon>
        <taxon>Tracheophyta</taxon>
        <taxon>Spermatophyta</taxon>
        <taxon>Magnoliopsida</taxon>
        <taxon>eudicotyledons</taxon>
        <taxon>Gunneridae</taxon>
        <taxon>Pentapetalae</taxon>
        <taxon>rosids</taxon>
        <taxon>fabids</taxon>
        <taxon>Cucurbitales</taxon>
        <taxon>Cucurbitaceae</taxon>
        <taxon>Benincaseae</taxon>
        <taxon>Cucumis</taxon>
    </lineage>
</organism>
<evidence type="ECO:0000313" key="2">
    <source>
        <dbReference type="Proteomes" id="UP000321947"/>
    </source>
</evidence>
<reference evidence="1 2" key="1">
    <citation type="submission" date="2019-08" db="EMBL/GenBank/DDBJ databases">
        <title>Draft genome sequences of two oriental melons (Cucumis melo L. var makuwa).</title>
        <authorList>
            <person name="Kwon S.-Y."/>
        </authorList>
    </citation>
    <scope>NUCLEOTIDE SEQUENCE [LARGE SCALE GENOMIC DNA]</scope>
    <source>
        <strain evidence="2">cv. Chang Bougi</strain>
        <tissue evidence="1">Leaf</tissue>
    </source>
</reference>
<dbReference type="AlphaFoldDB" id="A0A5D3B9A2"/>
<accession>A0A5D3B9A2</accession>
<sequence length="389" mass="44666">MDRIPMKFSTEASLAVVDSAIVDFIVPVTYEWKPCKCNSCYAFRHSIGKFLRIVESKVQQEEVVNELVTSKGVVYPLNSQRKREVSVRGHGKSREVTMPNSFTNLTAWVRVTIEPWLLWMDPYRSYWWMGCFDFTLRVMDGQFVSGSLTDLNSGVSVKVLYVYASNINVERHLLWCRLFKITSGDMEEFDLITHEADLVESLIQSNWFTWTSKVQESGLLRHLDHFIDVVSSVWVRREGVSLLVNFMWNLHDLQVALRRSFRRLLDWGKSLFVGSPKLDDGFLLTYYDGVAQVMSCYLPHGINVIAITLISNRCGAEHIEDFQPIFLLSIIDNTLLCQELIEGYHINLGLSRVFNFISIVTRKSSMFVVGIDSEATTLLIDSMNFVLGH</sequence>
<dbReference type="Proteomes" id="UP000321947">
    <property type="component" value="Unassembled WGS sequence"/>
</dbReference>
<evidence type="ECO:0000313" key="1">
    <source>
        <dbReference type="EMBL" id="TYJ95707.1"/>
    </source>
</evidence>
<gene>
    <name evidence="1" type="ORF">E5676_scaffold282G00050</name>
</gene>
<comment type="caution">
    <text evidence="1">The sequence shown here is derived from an EMBL/GenBank/DDBJ whole genome shotgun (WGS) entry which is preliminary data.</text>
</comment>